<accession>A0ABY5E564</accession>
<dbReference type="RefSeq" id="WP_254577472.1">
    <property type="nucleotide sequence ID" value="NZ_CP100595.1"/>
</dbReference>
<gene>
    <name evidence="1" type="ORF">NJU99_04175</name>
</gene>
<sequence>MSKITLDVDKQNLDTVLTILNNLKAGLINNIDVDQKGILNKIQNKKAVKKQAVLEDEFISKPTNSKYLSRDAFKQRLNNKKG</sequence>
<evidence type="ECO:0000313" key="1">
    <source>
        <dbReference type="EMBL" id="UTJ07294.1"/>
    </source>
</evidence>
<organism evidence="1 2">
    <name type="scientific">Arcobacter roscoffensis</name>
    <dbReference type="NCBI Taxonomy" id="2961520"/>
    <lineage>
        <taxon>Bacteria</taxon>
        <taxon>Pseudomonadati</taxon>
        <taxon>Campylobacterota</taxon>
        <taxon>Epsilonproteobacteria</taxon>
        <taxon>Campylobacterales</taxon>
        <taxon>Arcobacteraceae</taxon>
        <taxon>Arcobacter</taxon>
    </lineage>
</organism>
<proteinExistence type="predicted"/>
<evidence type="ECO:0000313" key="2">
    <source>
        <dbReference type="Proteomes" id="UP001060012"/>
    </source>
</evidence>
<name>A0ABY5E564_9BACT</name>
<reference evidence="1" key="1">
    <citation type="submission" date="2022-07" db="EMBL/GenBank/DDBJ databases">
        <title>Arcobacter roscoffensis sp. nov., a marine bacterium isolated from coastal seawater collected from Roscoff, France.</title>
        <authorList>
            <person name="Pascual J."/>
            <person name="Lepeaux C."/>
            <person name="Methner A."/>
            <person name="Overmann J."/>
        </authorList>
    </citation>
    <scope>NUCLEOTIDE SEQUENCE</scope>
    <source>
        <strain evidence="1">ARW1-2F2</strain>
    </source>
</reference>
<dbReference type="Proteomes" id="UP001060012">
    <property type="component" value="Chromosome"/>
</dbReference>
<protein>
    <submittedName>
        <fullName evidence="1">Uncharacterized protein</fullName>
    </submittedName>
</protein>
<keyword evidence="2" id="KW-1185">Reference proteome</keyword>
<dbReference type="EMBL" id="CP100595">
    <property type="protein sequence ID" value="UTJ07294.1"/>
    <property type="molecule type" value="Genomic_DNA"/>
</dbReference>